<accession>A0ABT9W9T6</accession>
<organism evidence="1 2">
    <name type="scientific">Paenibacillus tundrae</name>
    <dbReference type="NCBI Taxonomy" id="528187"/>
    <lineage>
        <taxon>Bacteria</taxon>
        <taxon>Bacillati</taxon>
        <taxon>Bacillota</taxon>
        <taxon>Bacilli</taxon>
        <taxon>Bacillales</taxon>
        <taxon>Paenibacillaceae</taxon>
        <taxon>Paenibacillus</taxon>
    </lineage>
</organism>
<sequence>MNRLCLIKKPSIEQNSPATVEGFLAVKHNMTLILTKGFQA</sequence>
<evidence type="ECO:0000313" key="2">
    <source>
        <dbReference type="Proteomes" id="UP001233836"/>
    </source>
</evidence>
<comment type="caution">
    <text evidence="1">The sequence shown here is derived from an EMBL/GenBank/DDBJ whole genome shotgun (WGS) entry which is preliminary data.</text>
</comment>
<name>A0ABT9W9T6_9BACL</name>
<evidence type="ECO:0000313" key="1">
    <source>
        <dbReference type="EMBL" id="MDQ0169880.1"/>
    </source>
</evidence>
<keyword evidence="2" id="KW-1185">Reference proteome</keyword>
<dbReference type="Proteomes" id="UP001233836">
    <property type="component" value="Unassembled WGS sequence"/>
</dbReference>
<proteinExistence type="predicted"/>
<dbReference type="EMBL" id="JAUSTI010000003">
    <property type="protein sequence ID" value="MDQ0169880.1"/>
    <property type="molecule type" value="Genomic_DNA"/>
</dbReference>
<reference evidence="1 2" key="1">
    <citation type="submission" date="2023-07" db="EMBL/GenBank/DDBJ databases">
        <title>Sorghum-associated microbial communities from plants grown in Nebraska, USA.</title>
        <authorList>
            <person name="Schachtman D."/>
        </authorList>
    </citation>
    <scope>NUCLEOTIDE SEQUENCE [LARGE SCALE GENOMIC DNA]</scope>
    <source>
        <strain evidence="1 2">DS1314</strain>
    </source>
</reference>
<protein>
    <submittedName>
        <fullName evidence="1">Uncharacterized protein</fullName>
    </submittedName>
</protein>
<gene>
    <name evidence="1" type="ORF">J2T19_001320</name>
</gene>